<keyword evidence="4" id="KW-0964">Secreted</keyword>
<gene>
    <name evidence="12" type="ORF">HYPSUDRAFT_217275</name>
</gene>
<evidence type="ECO:0000256" key="10">
    <source>
        <dbReference type="SAM" id="MobiDB-lite"/>
    </source>
</evidence>
<keyword evidence="8 9" id="KW-0326">Glycosidase</keyword>
<dbReference type="Pfam" id="PF17801">
    <property type="entry name" value="Melibiase_C"/>
    <property type="match status" value="1"/>
</dbReference>
<dbReference type="GO" id="GO:0004557">
    <property type="term" value="F:alpha-galactosidase activity"/>
    <property type="evidence" value="ECO:0007669"/>
    <property type="project" value="UniProtKB-EC"/>
</dbReference>
<proteinExistence type="inferred from homology"/>
<dbReference type="InterPro" id="IPR017853">
    <property type="entry name" value="GH"/>
</dbReference>
<keyword evidence="13" id="KW-1185">Reference proteome</keyword>
<evidence type="ECO:0000256" key="9">
    <source>
        <dbReference type="RuleBase" id="RU361168"/>
    </source>
</evidence>
<organism evidence="12 13">
    <name type="scientific">Hypholoma sublateritium (strain FD-334 SS-4)</name>
    <dbReference type="NCBI Taxonomy" id="945553"/>
    <lineage>
        <taxon>Eukaryota</taxon>
        <taxon>Fungi</taxon>
        <taxon>Dikarya</taxon>
        <taxon>Basidiomycota</taxon>
        <taxon>Agaricomycotina</taxon>
        <taxon>Agaricomycetes</taxon>
        <taxon>Agaricomycetidae</taxon>
        <taxon>Agaricales</taxon>
        <taxon>Agaricineae</taxon>
        <taxon>Strophariaceae</taxon>
        <taxon>Hypholoma</taxon>
    </lineage>
</organism>
<feature type="region of interest" description="Disordered" evidence="10">
    <location>
        <begin position="112"/>
        <end position="147"/>
    </location>
</feature>
<dbReference type="PANTHER" id="PTHR11452:SF61">
    <property type="entry name" value="ALPHA-GALACTOSIDASE B-RELATED"/>
    <property type="match status" value="1"/>
</dbReference>
<dbReference type="PRINTS" id="PR00740">
    <property type="entry name" value="GLHYDRLASE27"/>
</dbReference>
<dbReference type="InterPro" id="IPR041233">
    <property type="entry name" value="Melibiase_C"/>
</dbReference>
<comment type="similarity">
    <text evidence="3 9">Belongs to the glycosyl hydrolase 27 family.</text>
</comment>
<dbReference type="Pfam" id="PF16499">
    <property type="entry name" value="Melibiase_2"/>
    <property type="match status" value="2"/>
</dbReference>
<dbReference type="GO" id="GO:0005576">
    <property type="term" value="C:extracellular region"/>
    <property type="evidence" value="ECO:0007669"/>
    <property type="project" value="UniProtKB-SubCell"/>
</dbReference>
<dbReference type="InterPro" id="IPR000111">
    <property type="entry name" value="Glyco_hydro_27/36_CS"/>
</dbReference>
<evidence type="ECO:0000256" key="3">
    <source>
        <dbReference type="ARBA" id="ARBA00009743"/>
    </source>
</evidence>
<comment type="catalytic activity">
    <reaction evidence="1 9">
        <text>Hydrolysis of terminal, non-reducing alpha-D-galactose residues in alpha-D-galactosides, including galactose oligosaccharides, galactomannans and galactolipids.</text>
        <dbReference type="EC" id="3.2.1.22"/>
    </reaction>
</comment>
<evidence type="ECO:0000256" key="1">
    <source>
        <dbReference type="ARBA" id="ARBA00001255"/>
    </source>
</evidence>
<dbReference type="STRING" id="945553.A0A0D2M9N7"/>
<dbReference type="Proteomes" id="UP000054270">
    <property type="component" value="Unassembled WGS sequence"/>
</dbReference>
<evidence type="ECO:0000259" key="11">
    <source>
        <dbReference type="Pfam" id="PF17801"/>
    </source>
</evidence>
<dbReference type="CDD" id="cd14792">
    <property type="entry name" value="GH27"/>
    <property type="match status" value="1"/>
</dbReference>
<comment type="subcellular location">
    <subcellularLocation>
        <location evidence="2">Secreted</location>
    </subcellularLocation>
</comment>
<accession>A0A0D2M9N7</accession>
<keyword evidence="9" id="KW-1015">Disulfide bond</keyword>
<dbReference type="InterPro" id="IPR002241">
    <property type="entry name" value="Glyco_hydro_27"/>
</dbReference>
<evidence type="ECO:0000256" key="6">
    <source>
        <dbReference type="ARBA" id="ARBA00022801"/>
    </source>
</evidence>
<dbReference type="InterPro" id="IPR013785">
    <property type="entry name" value="Aldolase_TIM"/>
</dbReference>
<dbReference type="PROSITE" id="PS00512">
    <property type="entry name" value="ALPHA_GALACTOSIDASE"/>
    <property type="match status" value="1"/>
</dbReference>
<name>A0A0D2M9N7_HYPSF</name>
<dbReference type="GO" id="GO:0005975">
    <property type="term" value="P:carbohydrate metabolic process"/>
    <property type="evidence" value="ECO:0007669"/>
    <property type="project" value="InterPro"/>
</dbReference>
<dbReference type="PANTHER" id="PTHR11452">
    <property type="entry name" value="ALPHA-GALACTOSIDASE/ALPHA-N-ACETYLGALACTOSAMINIDASE"/>
    <property type="match status" value="1"/>
</dbReference>
<feature type="region of interest" description="Disordered" evidence="10">
    <location>
        <begin position="22"/>
        <end position="67"/>
    </location>
</feature>
<evidence type="ECO:0000256" key="8">
    <source>
        <dbReference type="ARBA" id="ARBA00023295"/>
    </source>
</evidence>
<dbReference type="EMBL" id="KN817571">
    <property type="protein sequence ID" value="KJA20043.1"/>
    <property type="molecule type" value="Genomic_DNA"/>
</dbReference>
<dbReference type="Gene3D" id="3.20.20.70">
    <property type="entry name" value="Aldolase class I"/>
    <property type="match status" value="1"/>
</dbReference>
<evidence type="ECO:0000256" key="7">
    <source>
        <dbReference type="ARBA" id="ARBA00023180"/>
    </source>
</evidence>
<dbReference type="AlphaFoldDB" id="A0A0D2M9N7"/>
<dbReference type="EC" id="3.2.1.22" evidence="9"/>
<dbReference type="Gene3D" id="2.60.40.1180">
    <property type="entry name" value="Golgi alpha-mannosidase II"/>
    <property type="match status" value="1"/>
</dbReference>
<evidence type="ECO:0000256" key="5">
    <source>
        <dbReference type="ARBA" id="ARBA00022729"/>
    </source>
</evidence>
<reference evidence="13" key="1">
    <citation type="submission" date="2014-04" db="EMBL/GenBank/DDBJ databases">
        <title>Evolutionary Origins and Diversification of the Mycorrhizal Mutualists.</title>
        <authorList>
            <consortium name="DOE Joint Genome Institute"/>
            <consortium name="Mycorrhizal Genomics Consortium"/>
            <person name="Kohler A."/>
            <person name="Kuo A."/>
            <person name="Nagy L.G."/>
            <person name="Floudas D."/>
            <person name="Copeland A."/>
            <person name="Barry K.W."/>
            <person name="Cichocki N."/>
            <person name="Veneault-Fourrey C."/>
            <person name="LaButti K."/>
            <person name="Lindquist E.A."/>
            <person name="Lipzen A."/>
            <person name="Lundell T."/>
            <person name="Morin E."/>
            <person name="Murat C."/>
            <person name="Riley R."/>
            <person name="Ohm R."/>
            <person name="Sun H."/>
            <person name="Tunlid A."/>
            <person name="Henrissat B."/>
            <person name="Grigoriev I.V."/>
            <person name="Hibbett D.S."/>
            <person name="Martin F."/>
        </authorList>
    </citation>
    <scope>NUCLEOTIDE SEQUENCE [LARGE SCALE GENOMIC DNA]</scope>
    <source>
        <strain evidence="13">FD-334 SS-4</strain>
    </source>
</reference>
<feature type="compositionally biased region" description="Acidic residues" evidence="10">
    <location>
        <begin position="129"/>
        <end position="146"/>
    </location>
</feature>
<dbReference type="SUPFAM" id="SSF51011">
    <property type="entry name" value="Glycosyl hydrolase domain"/>
    <property type="match status" value="1"/>
</dbReference>
<dbReference type="SUPFAM" id="SSF51445">
    <property type="entry name" value="(Trans)glycosidases"/>
    <property type="match status" value="1"/>
</dbReference>
<evidence type="ECO:0000313" key="13">
    <source>
        <dbReference type="Proteomes" id="UP000054270"/>
    </source>
</evidence>
<evidence type="ECO:0000256" key="2">
    <source>
        <dbReference type="ARBA" id="ARBA00004613"/>
    </source>
</evidence>
<sequence>MPRKRKAAAARIASLEVARDALSAKRRKSVGEQSDGSDGDRVATPLGSDDEHMDTEPDNYAPNDPAIPKIQIHSDVTQQTAFRIAASRDMPRAAPILSRELSYFEWSIVTDPSDIDGAKDSGDGPTPESMDDSDGDHENGPDEIDNIETAGRDFGLHLWLWHKPVHMPNAEGRVGREQRLVKLGTVTTSTISSTTSSTTSTAPSVTLTGIAATAPTTPPSTLTGKLPALGWNAWNAYGCNINETKILAAADQFVSLGLKAVGYEYINIDDCWALMARDATTGRIVPDPTKFPNGLESISTQIHNLGLKMGIYSDAGTNTCAGFPGSLGNEAVDAATFNDWGIDYLKYDNCNVPSNWTDVWDPQGNDWYNSNSAIRYRQMTASWSYITSIISTNVAYLSSVNFFAHNDMDMMEIGNGDLTIQEQRTHFAAWCFLKSPILLGTDMSLLNSTQLAIITNTELLAFHQDATIGIPAIPFTASSSMPSTSPPEYYSGNSTNGVHVFIINTASATATKQFGFANVPGLSISGTFTVHDMWAGADLPGAYAASSTFTVNVAPHDTVAYLIKAA</sequence>
<keyword evidence="6 9" id="KW-0378">Hydrolase</keyword>
<protein>
    <recommendedName>
        <fullName evidence="9">Alpha-galactosidase</fullName>
        <ecNumber evidence="9">3.2.1.22</ecNumber>
    </recommendedName>
    <alternativeName>
        <fullName evidence="9">Melibiase</fullName>
    </alternativeName>
</protein>
<feature type="domain" description="Alpha galactosidase C-terminal" evidence="11">
    <location>
        <begin position="486"/>
        <end position="562"/>
    </location>
</feature>
<keyword evidence="7" id="KW-0325">Glycoprotein</keyword>
<dbReference type="OrthoDB" id="5795902at2759"/>
<dbReference type="OMA" id="VHDMWAG"/>
<evidence type="ECO:0000256" key="4">
    <source>
        <dbReference type="ARBA" id="ARBA00022525"/>
    </source>
</evidence>
<evidence type="ECO:0000313" key="12">
    <source>
        <dbReference type="EMBL" id="KJA20043.1"/>
    </source>
</evidence>
<dbReference type="InterPro" id="IPR013780">
    <property type="entry name" value="Glyco_hydro_b"/>
</dbReference>
<keyword evidence="5" id="KW-0732">Signal</keyword>